<dbReference type="NCBIfam" id="TIGR00001">
    <property type="entry name" value="rpmI_bact"/>
    <property type="match status" value="1"/>
</dbReference>
<organism evidence="6">
    <name type="scientific">Ochromonas sp. CCMP1393</name>
    <dbReference type="NCBI Taxonomy" id="420556"/>
    <lineage>
        <taxon>Eukaryota</taxon>
        <taxon>Sar</taxon>
        <taxon>Stramenopiles</taxon>
        <taxon>Ochrophyta</taxon>
        <taxon>Chrysophyceae</taxon>
        <taxon>Chromulinales</taxon>
        <taxon>Chromulinaceae</taxon>
        <taxon>Ochromonas</taxon>
    </lineage>
</organism>
<accession>A0A0D3MKD2</accession>
<evidence type="ECO:0000313" key="6">
    <source>
        <dbReference type="EMBL" id="AIM52795.1"/>
    </source>
</evidence>
<dbReference type="PANTHER" id="PTHR33343:SF1">
    <property type="entry name" value="LARGE RIBOSOMAL SUBUNIT PROTEIN BL35M"/>
    <property type="match status" value="1"/>
</dbReference>
<gene>
    <name evidence="6" type="primary">rpl35</name>
</gene>
<evidence type="ECO:0000256" key="1">
    <source>
        <dbReference type="ARBA" id="ARBA00006598"/>
    </source>
</evidence>
<evidence type="ECO:0000256" key="4">
    <source>
        <dbReference type="RuleBase" id="RU000568"/>
    </source>
</evidence>
<keyword evidence="3 4" id="KW-0687">Ribonucleoprotein</keyword>
<dbReference type="EMBL" id="KJ877675">
    <property type="protein sequence ID" value="AIM52795.1"/>
    <property type="molecule type" value="Genomic_DNA"/>
</dbReference>
<dbReference type="GO" id="GO:0015934">
    <property type="term" value="C:large ribosomal subunit"/>
    <property type="evidence" value="ECO:0007669"/>
    <property type="project" value="TreeGrafter"/>
</dbReference>
<dbReference type="PANTHER" id="PTHR33343">
    <property type="entry name" value="54S RIBOSOMAL PROTEIN BL35M"/>
    <property type="match status" value="1"/>
</dbReference>
<keyword evidence="2 4" id="KW-0689">Ribosomal protein</keyword>
<proteinExistence type="inferred from homology"/>
<dbReference type="Gene3D" id="4.10.410.60">
    <property type="match status" value="1"/>
</dbReference>
<evidence type="ECO:0000256" key="5">
    <source>
        <dbReference type="SAM" id="MobiDB-lite"/>
    </source>
</evidence>
<sequence length="63" mass="7511">MKLKTRKAAAKRVKKKKTHFARKQAYTGHLLRRKTTKQLRTLNQPAQIHDSDFNRFSRMLPYA</sequence>
<geneLocation type="plastid" evidence="6"/>
<dbReference type="Pfam" id="PF01632">
    <property type="entry name" value="Ribosomal_L35p"/>
    <property type="match status" value="1"/>
</dbReference>
<dbReference type="AlphaFoldDB" id="A0A0D3MKD2"/>
<dbReference type="FunFam" id="4.10.410.60:FF:000001">
    <property type="entry name" value="50S ribosomal protein L35"/>
    <property type="match status" value="1"/>
</dbReference>
<protein>
    <recommendedName>
        <fullName evidence="4">50S ribosomal protein L35</fullName>
    </recommendedName>
</protein>
<dbReference type="InterPro" id="IPR037229">
    <property type="entry name" value="Ribosomal_bL35_sf"/>
</dbReference>
<feature type="region of interest" description="Disordered" evidence="5">
    <location>
        <begin position="1"/>
        <end position="20"/>
    </location>
</feature>
<dbReference type="PRINTS" id="PR00064">
    <property type="entry name" value="RIBOSOMALL35"/>
</dbReference>
<dbReference type="InterPro" id="IPR021137">
    <property type="entry name" value="Ribosomal_bL35-like"/>
</dbReference>
<name>A0A0D3MKD2_9STRA</name>
<dbReference type="GO" id="GO:0006412">
    <property type="term" value="P:translation"/>
    <property type="evidence" value="ECO:0007669"/>
    <property type="project" value="InterPro"/>
</dbReference>
<dbReference type="SUPFAM" id="SSF143034">
    <property type="entry name" value="L35p-like"/>
    <property type="match status" value="1"/>
</dbReference>
<comment type="similarity">
    <text evidence="1 4">Belongs to the bacterial ribosomal protein bL35 family.</text>
</comment>
<evidence type="ECO:0000256" key="2">
    <source>
        <dbReference type="ARBA" id="ARBA00022980"/>
    </source>
</evidence>
<dbReference type="InterPro" id="IPR001706">
    <property type="entry name" value="Ribosomal_bL35"/>
</dbReference>
<evidence type="ECO:0000256" key="3">
    <source>
        <dbReference type="ARBA" id="ARBA00023274"/>
    </source>
</evidence>
<reference evidence="6" key="1">
    <citation type="journal article" date="2015" name="Sci. Rep.">
        <title>Updating algal evolutionary relationships through plastid genome sequencing: did alveolate plastids emerge through endosymbiosis of an ochrophyte?</title>
        <authorList>
            <person name="Sevcikova T."/>
            <person name="Horak A."/>
            <person name="Klimes V."/>
            <person name="Zbrankova V."/>
            <person name="Demir-Hilton E."/>
            <person name="Sudek S."/>
            <person name="Jenkins J."/>
            <person name="Schmutz J."/>
            <person name="Pribyl P."/>
            <person name="Fousek J."/>
            <person name="Vlcek C."/>
            <person name="Lang B.F."/>
            <person name="Obornik M."/>
            <person name="Worden A.Z."/>
            <person name="Elias M."/>
        </authorList>
    </citation>
    <scope>NUCLEOTIDE SEQUENCE</scope>
</reference>
<dbReference type="InterPro" id="IPR018265">
    <property type="entry name" value="Ribosomal_bL35_CS"/>
</dbReference>
<dbReference type="PROSITE" id="PS00936">
    <property type="entry name" value="RIBOSOMAL_L35"/>
    <property type="match status" value="1"/>
</dbReference>
<keyword evidence="6" id="KW-0934">Plastid</keyword>
<dbReference type="GO" id="GO:0003735">
    <property type="term" value="F:structural constituent of ribosome"/>
    <property type="evidence" value="ECO:0007669"/>
    <property type="project" value="InterPro"/>
</dbReference>